<dbReference type="AlphaFoldDB" id="A0A7T4EDW9"/>
<dbReference type="OrthoDB" id="5422202at2"/>
<evidence type="ECO:0000313" key="3">
    <source>
        <dbReference type="EMBL" id="QQB45574.1"/>
    </source>
</evidence>
<dbReference type="InterPro" id="IPR007139">
    <property type="entry name" value="DUF349"/>
</dbReference>
<feature type="region of interest" description="Disordered" evidence="2">
    <location>
        <begin position="425"/>
        <end position="447"/>
    </location>
</feature>
<dbReference type="RefSeq" id="WP_084036290.1">
    <property type="nucleotide sequence ID" value="NZ_CP066007.1"/>
</dbReference>
<organism evidence="3 4">
    <name type="scientific">Corynebacterium glucuronolyticum</name>
    <dbReference type="NCBI Taxonomy" id="39791"/>
    <lineage>
        <taxon>Bacteria</taxon>
        <taxon>Bacillati</taxon>
        <taxon>Actinomycetota</taxon>
        <taxon>Actinomycetes</taxon>
        <taxon>Mycobacteriales</taxon>
        <taxon>Corynebacteriaceae</taxon>
        <taxon>Corynebacterium</taxon>
    </lineage>
</organism>
<proteinExistence type="predicted"/>
<feature type="compositionally biased region" description="Pro residues" evidence="2">
    <location>
        <begin position="20"/>
        <end position="38"/>
    </location>
</feature>
<feature type="region of interest" description="Disordered" evidence="2">
    <location>
        <begin position="1"/>
        <end position="42"/>
    </location>
</feature>
<evidence type="ECO:0000256" key="2">
    <source>
        <dbReference type="SAM" id="MobiDB-lite"/>
    </source>
</evidence>
<gene>
    <name evidence="3" type="ORF">I6I10_08630</name>
</gene>
<feature type="compositionally biased region" description="Basic and acidic residues" evidence="2">
    <location>
        <begin position="437"/>
        <end position="447"/>
    </location>
</feature>
<accession>A0A7T4EDW9</accession>
<dbReference type="GeneID" id="92760256"/>
<evidence type="ECO:0000313" key="4">
    <source>
        <dbReference type="Proteomes" id="UP000596145"/>
    </source>
</evidence>
<name>A0A7T4EDW9_9CORY</name>
<feature type="compositionally biased region" description="Polar residues" evidence="2">
    <location>
        <begin position="1"/>
        <end position="10"/>
    </location>
</feature>
<reference evidence="3 4" key="1">
    <citation type="submission" date="2020-12" db="EMBL/GenBank/DDBJ databases">
        <title>FDA dAtabase for Regulatory Grade micrObial Sequences (FDA-ARGOS): Supporting development and validation of Infectious Disease Dx tests.</title>
        <authorList>
            <person name="Sproer C."/>
            <person name="Gronow S."/>
            <person name="Severitt S."/>
            <person name="Schroder I."/>
            <person name="Tallon L."/>
            <person name="Sadzewicz L."/>
            <person name="Zhao X."/>
            <person name="Boylan J."/>
            <person name="Ott S."/>
            <person name="Bowen H."/>
            <person name="Vavikolanu K."/>
            <person name="Mehta A."/>
            <person name="Aluvathingal J."/>
            <person name="Nadendla S."/>
            <person name="Lowell S."/>
            <person name="Myers T."/>
            <person name="Yan Y."/>
            <person name="Sichtig H."/>
        </authorList>
    </citation>
    <scope>NUCLEOTIDE SEQUENCE [LARGE SCALE GENOMIC DNA]</scope>
    <source>
        <strain evidence="3 4">FDAARGOS_1053</strain>
    </source>
</reference>
<protein>
    <submittedName>
        <fullName evidence="3">DUF349 domain-containing protein</fullName>
    </submittedName>
</protein>
<dbReference type="Pfam" id="PF03993">
    <property type="entry name" value="DUF349"/>
    <property type="match status" value="3"/>
</dbReference>
<dbReference type="Proteomes" id="UP000596145">
    <property type="component" value="Chromosome"/>
</dbReference>
<dbReference type="EMBL" id="CP066007">
    <property type="protein sequence ID" value="QQB45574.1"/>
    <property type="molecule type" value="Genomic_DNA"/>
</dbReference>
<sequence>MTTQNLNPNDPRTADATAPAPRPTPKPGPRPKPRPAPSRKPVATLTSTASFALVGAPTIPVASTNPGAYGRADDNGTIFRTTAVGEVEVGSWQAGDPTQGLVHFAQRFDDLRTEVLVLGNRLEAHPEEASTIANQARAIADRLPSEQVVGDLDAVSSYLDFLITATESAHAEAKKAKEERSEKAIARKEELIAEAESIAADSTEWKAAGDRLKAILEEWKTIRGIDRKTDDALWKRYARARDSFRRRRGSHFAELDRNRAAAKKIKEELVERAEALQDSTDWGETAGKYRELMKEWKAAGRAPRDADNKLWARFRAAQDVFFGNRDSVTRERDQEFEANATAKQTLIDEYDPLIQPDKDLAGAREKLHELQDKWEEIGYVPRNRIREFEQKIAALESRVSNAADDQWRRTDPAAQARADQFSRKVEELNQQAAAAEAKGKTAKAEELRAQAAQWQEWADTASHAVEDR</sequence>
<feature type="coiled-coil region" evidence="1">
    <location>
        <begin position="252"/>
        <end position="279"/>
    </location>
</feature>
<evidence type="ECO:0000256" key="1">
    <source>
        <dbReference type="SAM" id="Coils"/>
    </source>
</evidence>
<keyword evidence="1" id="KW-0175">Coiled coil</keyword>